<keyword evidence="4" id="KW-0249">Electron transport</keyword>
<evidence type="ECO:0000256" key="5">
    <source>
        <dbReference type="ARBA" id="ARBA00023157"/>
    </source>
</evidence>
<dbReference type="Gene3D" id="2.30.30.380">
    <property type="entry name" value="Zn-finger domain of Sec23/24"/>
    <property type="match status" value="1"/>
</dbReference>
<dbReference type="InterPro" id="IPR013766">
    <property type="entry name" value="Thioredoxin_domain"/>
</dbReference>
<dbReference type="InterPro" id="IPR017937">
    <property type="entry name" value="Thioredoxin_CS"/>
</dbReference>
<dbReference type="GO" id="GO:0005829">
    <property type="term" value="C:cytosol"/>
    <property type="evidence" value="ECO:0007669"/>
    <property type="project" value="TreeGrafter"/>
</dbReference>
<dbReference type="PANTHER" id="PTHR45663">
    <property type="entry name" value="GEO12009P1"/>
    <property type="match status" value="1"/>
</dbReference>
<evidence type="ECO:0000256" key="6">
    <source>
        <dbReference type="ARBA" id="ARBA00023284"/>
    </source>
</evidence>
<reference evidence="9 10" key="1">
    <citation type="submission" date="2018-04" db="EMBL/GenBank/DDBJ databases">
        <title>Bordetella sp. HZ20 isolated from seawater.</title>
        <authorList>
            <person name="Sun C."/>
        </authorList>
    </citation>
    <scope>NUCLEOTIDE SEQUENCE [LARGE SCALE GENOMIC DNA]</scope>
    <source>
        <strain evidence="9 10">HZ20</strain>
    </source>
</reference>
<dbReference type="Pfam" id="PF21352">
    <property type="entry name" value="Zn_ribbon_Thio2"/>
    <property type="match status" value="1"/>
</dbReference>
<dbReference type="GO" id="GO:0015035">
    <property type="term" value="F:protein-disulfide reductase activity"/>
    <property type="evidence" value="ECO:0007669"/>
    <property type="project" value="UniProtKB-UniRule"/>
</dbReference>
<dbReference type="AlphaFoldDB" id="A0A2R4XGB1"/>
<organism evidence="9 10">
    <name type="scientific">Orrella marina</name>
    <dbReference type="NCBI Taxonomy" id="2163011"/>
    <lineage>
        <taxon>Bacteria</taxon>
        <taxon>Pseudomonadati</taxon>
        <taxon>Pseudomonadota</taxon>
        <taxon>Betaproteobacteria</taxon>
        <taxon>Burkholderiales</taxon>
        <taxon>Alcaligenaceae</taxon>
        <taxon>Orrella</taxon>
    </lineage>
</organism>
<dbReference type="OrthoDB" id="9790390at2"/>
<dbReference type="Proteomes" id="UP000244571">
    <property type="component" value="Chromosome"/>
</dbReference>
<dbReference type="PANTHER" id="PTHR45663:SF40">
    <property type="entry name" value="THIOREDOXIN 2"/>
    <property type="match status" value="1"/>
</dbReference>
<evidence type="ECO:0000259" key="8">
    <source>
        <dbReference type="PROSITE" id="PS51352"/>
    </source>
</evidence>
<dbReference type="EMBL" id="CP028901">
    <property type="protein sequence ID" value="AWB32862.1"/>
    <property type="molecule type" value="Genomic_DNA"/>
</dbReference>
<accession>A0A2R4XGB1</accession>
<dbReference type="NCBIfam" id="TIGR01068">
    <property type="entry name" value="thioredoxin"/>
    <property type="match status" value="1"/>
</dbReference>
<keyword evidence="5" id="KW-1015">Disulfide bond</keyword>
<keyword evidence="3" id="KW-0479">Metal-binding</keyword>
<sequence length="145" mass="15850">MQVSCPHCRKTNRVPADRVADAPNCGACGELLFGKVVELDSTALQEIIRQDKIPVIVDFWAPWCGPCRMFAPTFEAASRQHAGEVLFVKVNTEDEQQAAAAHQIRSIPTLGVFLDGKETGRVSGALPASQLEQLVKQVKTQKQAH</sequence>
<dbReference type="GO" id="GO:0046872">
    <property type="term" value="F:metal ion binding"/>
    <property type="evidence" value="ECO:0007669"/>
    <property type="project" value="UniProtKB-KW"/>
</dbReference>
<keyword evidence="6" id="KW-0676">Redox-active center</keyword>
<evidence type="ECO:0000313" key="9">
    <source>
        <dbReference type="EMBL" id="AWB32862.1"/>
    </source>
</evidence>
<dbReference type="InterPro" id="IPR049299">
    <property type="entry name" value="Thio2_N"/>
</dbReference>
<feature type="domain" description="Thioredoxin" evidence="8">
    <location>
        <begin position="16"/>
        <end position="140"/>
    </location>
</feature>
<evidence type="ECO:0000256" key="1">
    <source>
        <dbReference type="ARBA" id="ARBA00008987"/>
    </source>
</evidence>
<evidence type="ECO:0000313" key="10">
    <source>
        <dbReference type="Proteomes" id="UP000244571"/>
    </source>
</evidence>
<keyword evidence="2" id="KW-0813">Transport</keyword>
<dbReference type="RefSeq" id="WP_108620303.1">
    <property type="nucleotide sequence ID" value="NZ_CP028901.1"/>
</dbReference>
<comment type="similarity">
    <text evidence="1">Belongs to the thioredoxin family.</text>
</comment>
<dbReference type="KEGG" id="boz:DBV39_03050"/>
<dbReference type="Pfam" id="PF00085">
    <property type="entry name" value="Thioredoxin"/>
    <property type="match status" value="1"/>
</dbReference>
<dbReference type="InterPro" id="IPR036249">
    <property type="entry name" value="Thioredoxin-like_sf"/>
</dbReference>
<protein>
    <recommendedName>
        <fullName evidence="7">Thioredoxin</fullName>
    </recommendedName>
</protein>
<name>A0A2R4XGB1_9BURK</name>
<evidence type="ECO:0000256" key="7">
    <source>
        <dbReference type="NCBIfam" id="TIGR01068"/>
    </source>
</evidence>
<dbReference type="FunFam" id="3.40.30.10:FF:000001">
    <property type="entry name" value="Thioredoxin"/>
    <property type="match status" value="1"/>
</dbReference>
<dbReference type="InterPro" id="IPR005746">
    <property type="entry name" value="Thioredoxin"/>
</dbReference>
<evidence type="ECO:0000256" key="4">
    <source>
        <dbReference type="ARBA" id="ARBA00022982"/>
    </source>
</evidence>
<dbReference type="Gene3D" id="3.40.30.10">
    <property type="entry name" value="Glutaredoxin"/>
    <property type="match status" value="1"/>
</dbReference>
<dbReference type="PROSITE" id="PS51352">
    <property type="entry name" value="THIOREDOXIN_2"/>
    <property type="match status" value="1"/>
</dbReference>
<proteinExistence type="inferred from homology"/>
<dbReference type="CDD" id="cd02947">
    <property type="entry name" value="TRX_family"/>
    <property type="match status" value="1"/>
</dbReference>
<evidence type="ECO:0000256" key="3">
    <source>
        <dbReference type="ARBA" id="ARBA00022723"/>
    </source>
</evidence>
<gene>
    <name evidence="9" type="ORF">DBV39_03050</name>
</gene>
<dbReference type="SUPFAM" id="SSF52833">
    <property type="entry name" value="Thioredoxin-like"/>
    <property type="match status" value="1"/>
</dbReference>
<dbReference type="PRINTS" id="PR00421">
    <property type="entry name" value="THIOREDOXIN"/>
</dbReference>
<keyword evidence="10" id="KW-1185">Reference proteome</keyword>
<dbReference type="PROSITE" id="PS00194">
    <property type="entry name" value="THIOREDOXIN_1"/>
    <property type="match status" value="1"/>
</dbReference>
<dbReference type="NCBIfam" id="NF008229">
    <property type="entry name" value="PRK10996.1"/>
    <property type="match status" value="1"/>
</dbReference>
<evidence type="ECO:0000256" key="2">
    <source>
        <dbReference type="ARBA" id="ARBA00022448"/>
    </source>
</evidence>